<keyword evidence="9 15" id="KW-0904">Protein phosphatase</keyword>
<evidence type="ECO:0000256" key="14">
    <source>
        <dbReference type="ARBA" id="ARBA00063292"/>
    </source>
</evidence>
<dbReference type="InterPro" id="IPR000751">
    <property type="entry name" value="MPI_Phosphatase"/>
</dbReference>
<dbReference type="GO" id="GO:0004725">
    <property type="term" value="F:protein tyrosine phosphatase activity"/>
    <property type="evidence" value="ECO:0007669"/>
    <property type="project" value="UniProtKB-UniRule"/>
</dbReference>
<accession>A0A2J8RZU3</accession>
<dbReference type="GO" id="GO:0005813">
    <property type="term" value="C:centrosome"/>
    <property type="evidence" value="ECO:0007669"/>
    <property type="project" value="UniProtKB-SubCell"/>
</dbReference>
<dbReference type="GO" id="GO:0000922">
    <property type="term" value="C:spindle pole"/>
    <property type="evidence" value="ECO:0007669"/>
    <property type="project" value="UniProtKB-SubCell"/>
</dbReference>
<comment type="subunit">
    <text evidence="14">Interacts with MAPK14 and 14-3-3 proteins.</text>
</comment>
<dbReference type="OrthoDB" id="26523at2759"/>
<feature type="domain" description="Rhodanese" evidence="17">
    <location>
        <begin position="417"/>
        <end position="524"/>
    </location>
</feature>
<sequence length="566" mass="63583">MEVPQPEPAPGSALSPAGVCGGAQRPGHLPGLLLGSHGLLGSPVRAAASSPVTTLTQTMHDLAGLGSHSRLTRLSLSRRASESSLSSESSEYSDAGLCMDSPSPMDPQMAEQTFEQAIQAASRVIRNEQFAIRRFQSMPVRLLGHSPVLRNITNSQAPDGRRKNEAGSGAASSSGEDKENDGFVFKMPWKPTHPSSTHALAEWASRREAFAQRPSSAPDLMCLSPERKMEVEELSPLALGRFSLTPAEGDTEEDDGFVDILESDLKDDDAVPPGMESLISAPLVKTLEKEDEQDLVMYSKCQRLFRSPSMPCSVIRPILKRLERPQDRDTPVQNKRRRSVTPPEEQQEAEEPKARVLRSKSLCHDEIENLLDSDHRELIGDYSKAFLLQTVDGKHQDLKYISPETMVALLMGKFSNIVDKFVIVDCRYPYEYEGGHIKTAVNLPLERDAESFLLQSPITPCSLDKRVILIFHCEFSSERGPRMCRFIRERDRAVNDYPSLYYPEMYILKGGYKEFFPQHPNFCEPQDYRPMNHEAFKDELKTFRLKTRSWAGERSRRELCSRLQDQ</sequence>
<dbReference type="FunFam" id="3.40.250.10:FF:000006">
    <property type="entry name" value="M-phase inducer phosphatase 2"/>
    <property type="match status" value="1"/>
</dbReference>
<dbReference type="EC" id="3.1.3.48" evidence="15"/>
<keyword evidence="10" id="KW-0206">Cytoskeleton</keyword>
<dbReference type="PRINTS" id="PR00716">
    <property type="entry name" value="MPIPHPHTASE"/>
</dbReference>
<protein>
    <recommendedName>
        <fullName evidence="15">M-phase inducer phosphatase</fullName>
        <ecNumber evidence="15">3.1.3.48</ecNumber>
    </recommendedName>
</protein>
<comment type="similarity">
    <text evidence="3 15">Belongs to the MPI phosphatase family.</text>
</comment>
<keyword evidence="8 15" id="KW-0378">Hydrolase</keyword>
<dbReference type="SUPFAM" id="SSF52821">
    <property type="entry name" value="Rhodanese/Cell cycle control phosphatase"/>
    <property type="match status" value="1"/>
</dbReference>
<comment type="function">
    <text evidence="13">Tyrosine protein phosphatase which functions as a dosage-dependent inducer of mitotic progression. Directly dephosphorylates CDK1 and stimulates its kinase activity. Required for G2/M phases of the cell cycle progression and abscission during cytokinesis in a ECT2-dependent manner. The three isoforms seem to have a different level of activity.</text>
</comment>
<dbReference type="PANTHER" id="PTHR10828">
    <property type="entry name" value="M-PHASE INDUCER PHOSPHATASE DUAL SPECIFICITY PHOSPHATASE CDC25"/>
    <property type="match status" value="1"/>
</dbReference>
<organism evidence="18">
    <name type="scientific">Pongo abelii</name>
    <name type="common">Sumatran orangutan</name>
    <name type="synonym">Pongo pygmaeus abelii</name>
    <dbReference type="NCBI Taxonomy" id="9601"/>
    <lineage>
        <taxon>Eukaryota</taxon>
        <taxon>Metazoa</taxon>
        <taxon>Chordata</taxon>
        <taxon>Craniata</taxon>
        <taxon>Vertebrata</taxon>
        <taxon>Euteleostomi</taxon>
        <taxon>Mammalia</taxon>
        <taxon>Eutheria</taxon>
        <taxon>Euarchontoglires</taxon>
        <taxon>Primates</taxon>
        <taxon>Haplorrhini</taxon>
        <taxon>Catarrhini</taxon>
        <taxon>Hominidae</taxon>
        <taxon>Pongo</taxon>
    </lineage>
</organism>
<dbReference type="GO" id="GO:0010971">
    <property type="term" value="P:positive regulation of G2/M transition of mitotic cell cycle"/>
    <property type="evidence" value="ECO:0007669"/>
    <property type="project" value="TreeGrafter"/>
</dbReference>
<dbReference type="InterPro" id="IPR036873">
    <property type="entry name" value="Rhodanese-like_dom_sf"/>
</dbReference>
<feature type="region of interest" description="Disordered" evidence="16">
    <location>
        <begin position="78"/>
        <end position="97"/>
    </location>
</feature>
<dbReference type="GO" id="GO:0110032">
    <property type="term" value="P:positive regulation of G2/MI transition of meiotic cell cycle"/>
    <property type="evidence" value="ECO:0007669"/>
    <property type="project" value="TreeGrafter"/>
</dbReference>
<keyword evidence="5" id="KW-0597">Phosphoprotein</keyword>
<evidence type="ECO:0000256" key="10">
    <source>
        <dbReference type="ARBA" id="ARBA00023212"/>
    </source>
</evidence>
<dbReference type="GO" id="GO:0005634">
    <property type="term" value="C:nucleus"/>
    <property type="evidence" value="ECO:0007669"/>
    <property type="project" value="TreeGrafter"/>
</dbReference>
<dbReference type="GO" id="GO:0000086">
    <property type="term" value="P:G2/M transition of mitotic cell cycle"/>
    <property type="evidence" value="ECO:0007669"/>
    <property type="project" value="TreeGrafter"/>
</dbReference>
<evidence type="ECO:0000256" key="16">
    <source>
        <dbReference type="SAM" id="MobiDB-lite"/>
    </source>
</evidence>
<dbReference type="InterPro" id="IPR001763">
    <property type="entry name" value="Rhodanese-like_dom"/>
</dbReference>
<evidence type="ECO:0000256" key="5">
    <source>
        <dbReference type="ARBA" id="ARBA00022553"/>
    </source>
</evidence>
<keyword evidence="4" id="KW-0963">Cytoplasm</keyword>
<evidence type="ECO:0000256" key="1">
    <source>
        <dbReference type="ARBA" id="ARBA00004300"/>
    </source>
</evidence>
<dbReference type="Gene3D" id="3.40.250.10">
    <property type="entry name" value="Rhodanese-like domain"/>
    <property type="match status" value="1"/>
</dbReference>
<evidence type="ECO:0000256" key="11">
    <source>
        <dbReference type="ARBA" id="ARBA00023306"/>
    </source>
</evidence>
<feature type="region of interest" description="Disordered" evidence="16">
    <location>
        <begin position="149"/>
        <end position="182"/>
    </location>
</feature>
<comment type="subcellular location">
    <subcellularLocation>
        <location evidence="1">Cytoplasm</location>
        <location evidence="1">Cytoskeleton</location>
        <location evidence="1">Microtubule organizing center</location>
        <location evidence="1">Centrosome</location>
    </subcellularLocation>
    <subcellularLocation>
        <location evidence="2">Cytoplasm</location>
        <location evidence="2">Cytoskeleton</location>
        <location evidence="2">Spindle pole</location>
    </subcellularLocation>
</comment>
<dbReference type="EMBL" id="NDHI03003628">
    <property type="protein sequence ID" value="PNJ14037.1"/>
    <property type="molecule type" value="Genomic_DNA"/>
</dbReference>
<dbReference type="SMART" id="SM00450">
    <property type="entry name" value="RHOD"/>
    <property type="match status" value="1"/>
</dbReference>
<evidence type="ECO:0000256" key="9">
    <source>
        <dbReference type="ARBA" id="ARBA00022912"/>
    </source>
</evidence>
<dbReference type="PROSITE" id="PS50206">
    <property type="entry name" value="RHODANESE_3"/>
    <property type="match status" value="1"/>
</dbReference>
<keyword evidence="11 15" id="KW-0131">Cell cycle</keyword>
<gene>
    <name evidence="18" type="ORF">CR201_G0047334</name>
</gene>
<dbReference type="CDD" id="cd01530">
    <property type="entry name" value="Cdc25"/>
    <property type="match status" value="1"/>
</dbReference>
<evidence type="ECO:0000256" key="12">
    <source>
        <dbReference type="ARBA" id="ARBA00051341"/>
    </source>
</evidence>
<dbReference type="GO" id="GO:0005737">
    <property type="term" value="C:cytoplasm"/>
    <property type="evidence" value="ECO:0007669"/>
    <property type="project" value="UniProtKB-ARBA"/>
</dbReference>
<evidence type="ECO:0000313" key="18">
    <source>
        <dbReference type="EMBL" id="PNJ14037.1"/>
    </source>
</evidence>
<evidence type="ECO:0000256" key="4">
    <source>
        <dbReference type="ARBA" id="ARBA00022490"/>
    </source>
</evidence>
<dbReference type="GO" id="GO:0051301">
    <property type="term" value="P:cell division"/>
    <property type="evidence" value="ECO:0007669"/>
    <property type="project" value="UniProtKB-UniRule"/>
</dbReference>
<evidence type="ECO:0000256" key="2">
    <source>
        <dbReference type="ARBA" id="ARBA00004647"/>
    </source>
</evidence>
<reference evidence="18" key="1">
    <citation type="submission" date="2017-12" db="EMBL/GenBank/DDBJ databases">
        <title>High-resolution comparative analysis of great ape genomes.</title>
        <authorList>
            <person name="Pollen A."/>
            <person name="Hastie A."/>
            <person name="Hormozdiari F."/>
            <person name="Dougherty M."/>
            <person name="Liu R."/>
            <person name="Chaisson M."/>
            <person name="Hoppe E."/>
            <person name="Hill C."/>
            <person name="Pang A."/>
            <person name="Hillier L."/>
            <person name="Baker C."/>
            <person name="Armstrong J."/>
            <person name="Shendure J."/>
            <person name="Paten B."/>
            <person name="Wilson R."/>
            <person name="Chao H."/>
            <person name="Schneider V."/>
            <person name="Ventura M."/>
            <person name="Kronenberg Z."/>
            <person name="Murali S."/>
            <person name="Gordon D."/>
            <person name="Cantsilieris S."/>
            <person name="Munson K."/>
            <person name="Nelson B."/>
            <person name="Raja A."/>
            <person name="Underwood J."/>
            <person name="Diekhans M."/>
            <person name="Fiddes I."/>
            <person name="Haussler D."/>
            <person name="Eichler E."/>
        </authorList>
    </citation>
    <scope>NUCLEOTIDE SEQUENCE [LARGE SCALE GENOMIC DNA]</scope>
    <source>
        <strain evidence="18">Susie</strain>
    </source>
</reference>
<evidence type="ECO:0000256" key="3">
    <source>
        <dbReference type="ARBA" id="ARBA00011065"/>
    </source>
</evidence>
<evidence type="ECO:0000256" key="13">
    <source>
        <dbReference type="ARBA" id="ARBA00056746"/>
    </source>
</evidence>
<dbReference type="PANTHER" id="PTHR10828:SF48">
    <property type="entry name" value="M-PHASE INDUCER PHOSPHATASE 2"/>
    <property type="match status" value="1"/>
</dbReference>
<evidence type="ECO:0000256" key="7">
    <source>
        <dbReference type="ARBA" id="ARBA00022776"/>
    </source>
</evidence>
<feature type="region of interest" description="Disordered" evidence="16">
    <location>
        <begin position="317"/>
        <end position="355"/>
    </location>
</feature>
<dbReference type="Pfam" id="PF00581">
    <property type="entry name" value="Rhodanese"/>
    <property type="match status" value="1"/>
</dbReference>
<dbReference type="AlphaFoldDB" id="A0A2J8RZU3"/>
<comment type="caution">
    <text evidence="18">The sequence shown here is derived from an EMBL/GenBank/DDBJ whole genome shotgun (WGS) entry which is preliminary data.</text>
</comment>
<feature type="compositionally biased region" description="Low complexity" evidence="16">
    <location>
        <begin position="78"/>
        <end position="93"/>
    </location>
</feature>
<keyword evidence="7 15" id="KW-0498">Mitosis</keyword>
<evidence type="ECO:0000256" key="15">
    <source>
        <dbReference type="RuleBase" id="RU368028"/>
    </source>
</evidence>
<evidence type="ECO:0000259" key="17">
    <source>
        <dbReference type="PROSITE" id="PS50206"/>
    </source>
</evidence>
<comment type="catalytic activity">
    <reaction evidence="12">
        <text>O-phospho-L-tyrosyl-[protein] + H2O = L-tyrosyl-[protein] + phosphate</text>
        <dbReference type="Rhea" id="RHEA:10684"/>
        <dbReference type="Rhea" id="RHEA-COMP:10136"/>
        <dbReference type="Rhea" id="RHEA-COMP:20101"/>
        <dbReference type="ChEBI" id="CHEBI:15377"/>
        <dbReference type="ChEBI" id="CHEBI:43474"/>
        <dbReference type="ChEBI" id="CHEBI:46858"/>
        <dbReference type="ChEBI" id="CHEBI:61978"/>
        <dbReference type="EC" id="3.1.3.48"/>
    </reaction>
    <physiologicalReaction direction="left-to-right" evidence="12">
        <dbReference type="Rhea" id="RHEA:10685"/>
    </physiologicalReaction>
</comment>
<evidence type="ECO:0000256" key="8">
    <source>
        <dbReference type="ARBA" id="ARBA00022801"/>
    </source>
</evidence>
<name>A0A2J8RZU3_PONAB</name>
<feature type="region of interest" description="Disordered" evidence="16">
    <location>
        <begin position="1"/>
        <end position="24"/>
    </location>
</feature>
<feature type="compositionally biased region" description="Basic and acidic residues" evidence="16">
    <location>
        <begin position="320"/>
        <end position="330"/>
    </location>
</feature>
<keyword evidence="6 15" id="KW-0132">Cell division</keyword>
<dbReference type="Pfam" id="PF06617">
    <property type="entry name" value="M-inducer_phosp"/>
    <property type="match status" value="1"/>
</dbReference>
<proteinExistence type="inferred from homology"/>
<evidence type="ECO:0000256" key="6">
    <source>
        <dbReference type="ARBA" id="ARBA00022618"/>
    </source>
</evidence>